<evidence type="ECO:0000313" key="5">
    <source>
        <dbReference type="Proteomes" id="UP000215185"/>
    </source>
</evidence>
<dbReference type="RefSeq" id="WP_018374493.1">
    <property type="nucleotide sequence ID" value="NZ_LT906439.1"/>
</dbReference>
<gene>
    <name evidence="4" type="ORF">SAMEA4412692_01728</name>
</gene>
<evidence type="ECO:0000259" key="3">
    <source>
        <dbReference type="PROSITE" id="PS51186"/>
    </source>
</evidence>
<dbReference type="eggNOG" id="COG0456">
    <property type="taxonomic scope" value="Bacteria"/>
</dbReference>
<keyword evidence="5" id="KW-1185">Reference proteome</keyword>
<keyword evidence="2" id="KW-0012">Acyltransferase</keyword>
<dbReference type="Pfam" id="PF00583">
    <property type="entry name" value="Acetyltransf_1"/>
    <property type="match status" value="2"/>
</dbReference>
<keyword evidence="1 4" id="KW-0808">Transferase</keyword>
<dbReference type="OrthoDB" id="7163760at2"/>
<accession>A0A239SXM0</accession>
<organism evidence="4 5">
    <name type="scientific">Streptococcus merionis</name>
    <dbReference type="NCBI Taxonomy" id="400065"/>
    <lineage>
        <taxon>Bacteria</taxon>
        <taxon>Bacillati</taxon>
        <taxon>Bacillota</taxon>
        <taxon>Bacilli</taxon>
        <taxon>Lactobacillales</taxon>
        <taxon>Streptococcaceae</taxon>
        <taxon>Streptococcus</taxon>
    </lineage>
</organism>
<dbReference type="InterPro" id="IPR050680">
    <property type="entry name" value="YpeA/RimI_acetyltransf"/>
</dbReference>
<dbReference type="PROSITE" id="PS51186">
    <property type="entry name" value="GNAT"/>
    <property type="match status" value="2"/>
</dbReference>
<dbReference type="PANTHER" id="PTHR43420">
    <property type="entry name" value="ACETYLTRANSFERASE"/>
    <property type="match status" value="1"/>
</dbReference>
<dbReference type="InterPro" id="IPR016181">
    <property type="entry name" value="Acyl_CoA_acyltransferase"/>
</dbReference>
<dbReference type="GO" id="GO:0016747">
    <property type="term" value="F:acyltransferase activity, transferring groups other than amino-acyl groups"/>
    <property type="evidence" value="ECO:0007669"/>
    <property type="project" value="InterPro"/>
</dbReference>
<dbReference type="Gene3D" id="3.40.630.30">
    <property type="match status" value="2"/>
</dbReference>
<dbReference type="AlphaFoldDB" id="A0A239SXM0"/>
<dbReference type="EMBL" id="LT906439">
    <property type="protein sequence ID" value="SNU90076.1"/>
    <property type="molecule type" value="Genomic_DNA"/>
</dbReference>
<evidence type="ECO:0000256" key="2">
    <source>
        <dbReference type="ARBA" id="ARBA00023315"/>
    </source>
</evidence>
<sequence length="287" mass="33226">MLFTNRLNTEQLTAVKQLIKIVQQSDGTARTPYLSNMLNFDHELPTFFLSYEGEQLVGLLTVYADEPDDVELAILVHPEFRRQGIATDLLNAFYRETADFSLAAPNFWTERAFLDKHPDFPAQWNLVADEETDIWLTREREPYLAKTRTDVQMCQAEEALLHAIAQFQSQTFDNDYQLSLRYAKEALQDEDSWLYVLLKENQVIASCTVDLSSDYNYLYGLAVLENYRGQGYGTYLVQQLVNELLSKNDKPFQIAVEDDNISAKRLYEKIGFVQQTQIIYLKPAKEE</sequence>
<dbReference type="STRING" id="1123308.GCA_000380085_01951"/>
<feature type="domain" description="N-acetyltransferase" evidence="3">
    <location>
        <begin position="151"/>
        <end position="287"/>
    </location>
</feature>
<proteinExistence type="predicted"/>
<dbReference type="CDD" id="cd04301">
    <property type="entry name" value="NAT_SF"/>
    <property type="match status" value="2"/>
</dbReference>
<reference evidence="4 5" key="1">
    <citation type="submission" date="2017-06" db="EMBL/GenBank/DDBJ databases">
        <authorList>
            <consortium name="Pathogen Informatics"/>
        </authorList>
    </citation>
    <scope>NUCLEOTIDE SEQUENCE [LARGE SCALE GENOMIC DNA]</scope>
    <source>
        <strain evidence="4 5">NCTC13788</strain>
    </source>
</reference>
<dbReference type="PANTHER" id="PTHR43420:SF44">
    <property type="entry name" value="ACETYLTRANSFERASE YPEA"/>
    <property type="match status" value="1"/>
</dbReference>
<dbReference type="KEGG" id="smen:SAMEA4412692_1728"/>
<dbReference type="Proteomes" id="UP000215185">
    <property type="component" value="Chromosome 1"/>
</dbReference>
<evidence type="ECO:0000313" key="4">
    <source>
        <dbReference type="EMBL" id="SNU90076.1"/>
    </source>
</evidence>
<dbReference type="InterPro" id="IPR000182">
    <property type="entry name" value="GNAT_dom"/>
</dbReference>
<dbReference type="SUPFAM" id="SSF55729">
    <property type="entry name" value="Acyl-CoA N-acyltransferases (Nat)"/>
    <property type="match status" value="1"/>
</dbReference>
<name>A0A239SXM0_9STRE</name>
<feature type="domain" description="N-acetyltransferase" evidence="3">
    <location>
        <begin position="3"/>
        <end position="158"/>
    </location>
</feature>
<evidence type="ECO:0000256" key="1">
    <source>
        <dbReference type="ARBA" id="ARBA00022679"/>
    </source>
</evidence>
<protein>
    <submittedName>
        <fullName evidence="4">Acetyltransferase</fullName>
    </submittedName>
</protein>